<organism evidence="2 3">
    <name type="scientific">Sphingomonas panacis</name>
    <dbReference type="NCBI Taxonomy" id="1560345"/>
    <lineage>
        <taxon>Bacteria</taxon>
        <taxon>Pseudomonadati</taxon>
        <taxon>Pseudomonadota</taxon>
        <taxon>Alphaproteobacteria</taxon>
        <taxon>Sphingomonadales</taxon>
        <taxon>Sphingomonadaceae</taxon>
        <taxon>Sphingomonas</taxon>
    </lineage>
</organism>
<dbReference type="AlphaFoldDB" id="A0A1B3Z8I0"/>
<name>A0A1B3Z8I0_9SPHN</name>
<dbReference type="RefSeq" id="WP_069204299.1">
    <property type="nucleotide sequence ID" value="NZ_CP014168.1"/>
</dbReference>
<keyword evidence="3" id="KW-1185">Reference proteome</keyword>
<feature type="signal peptide" evidence="1">
    <location>
        <begin position="1"/>
        <end position="23"/>
    </location>
</feature>
<evidence type="ECO:0000313" key="2">
    <source>
        <dbReference type="EMBL" id="AOH83732.1"/>
    </source>
</evidence>
<keyword evidence="1" id="KW-0732">Signal</keyword>
<reference evidence="2 3" key="1">
    <citation type="submission" date="2016-01" db="EMBL/GenBank/DDBJ databases">
        <title>Complete genome and mega plasmid sequence of Sphingomonas panacis DCY99 elicits systemic resistance in rice to Xanthomonas oryzae.</title>
        <authorList>
            <person name="Kim Y.J."/>
            <person name="Yang D.C."/>
            <person name="Sing P."/>
        </authorList>
    </citation>
    <scope>NUCLEOTIDE SEQUENCE [LARGE SCALE GENOMIC DNA]</scope>
    <source>
        <strain evidence="2 3">DCY99</strain>
    </source>
</reference>
<evidence type="ECO:0000313" key="3">
    <source>
        <dbReference type="Proteomes" id="UP000094256"/>
    </source>
</evidence>
<evidence type="ECO:0000256" key="1">
    <source>
        <dbReference type="SAM" id="SignalP"/>
    </source>
</evidence>
<feature type="chain" id="PRO_5008556145" evidence="1">
    <location>
        <begin position="24"/>
        <end position="171"/>
    </location>
</feature>
<accession>A0A1B3Z8I0</accession>
<protein>
    <submittedName>
        <fullName evidence="2">Uncharacterized protein</fullName>
    </submittedName>
</protein>
<dbReference type="EMBL" id="CP014168">
    <property type="protein sequence ID" value="AOH83732.1"/>
    <property type="molecule type" value="Genomic_DNA"/>
</dbReference>
<sequence>MKYAAGVAMSVAVLLSAAAKGQAAPPATGGTAPTVIRRFLAPGLDEAIAYAELVDIKHVTTAADPANAVIDAAADAIADFVPVFGHATSISPMPMTAIRGVAVLFRFPNQKSVVAFMEDSGSVRGSSGHHACRIVTDSSKGKPESDAFLILNRWCMHAVALSNIDDTAIRK</sequence>
<proteinExistence type="predicted"/>
<dbReference type="Proteomes" id="UP000094256">
    <property type="component" value="Chromosome"/>
</dbReference>
<dbReference type="KEGG" id="span:AWL63_06875"/>
<gene>
    <name evidence="2" type="ORF">AWL63_06875</name>
</gene>